<protein>
    <submittedName>
        <fullName evidence="1">Uncharacterized protein</fullName>
    </submittedName>
</protein>
<dbReference type="Proteomes" id="UP000467700">
    <property type="component" value="Unassembled WGS sequence"/>
</dbReference>
<proteinExistence type="predicted"/>
<reference evidence="1 2" key="1">
    <citation type="submission" date="2020-01" db="EMBL/GenBank/DDBJ databases">
        <authorList>
            <person name="Gupta K D."/>
        </authorList>
    </citation>
    <scope>NUCLEOTIDE SEQUENCE [LARGE SCALE GENOMIC DNA]</scope>
</reference>
<comment type="caution">
    <text evidence="1">The sequence shown here is derived from an EMBL/GenBank/DDBJ whole genome shotgun (WGS) entry which is preliminary data.</text>
</comment>
<dbReference type="AlphaFoldDB" id="A0A8S0WLU2"/>
<keyword evidence="2" id="KW-1185">Reference proteome</keyword>
<sequence>MQLAPNIPIPLDTIRYAYAELGHLVNSDLCTQLGDAACLGECKRECLNLLQLVQQHTRNIPPEEYWIIEEGIQLMVLSLDNASQTSNDVPDMPPVAASQRVYTGQPGHPCVDIDPDLLRMAVNLEGGPTSLAAVFNCAPMTIQHRALELRIVEPGPPVYVEYEHANGTITRIYRSSTRAVSDIDDPELDQIIASILEAFPLFGH</sequence>
<dbReference type="OrthoDB" id="2686689at2759"/>
<evidence type="ECO:0000313" key="2">
    <source>
        <dbReference type="Proteomes" id="UP000467700"/>
    </source>
</evidence>
<organism evidence="1 2">
    <name type="scientific">Cyclocybe aegerita</name>
    <name type="common">Black poplar mushroom</name>
    <name type="synonym">Agrocybe aegerita</name>
    <dbReference type="NCBI Taxonomy" id="1973307"/>
    <lineage>
        <taxon>Eukaryota</taxon>
        <taxon>Fungi</taxon>
        <taxon>Dikarya</taxon>
        <taxon>Basidiomycota</taxon>
        <taxon>Agaricomycotina</taxon>
        <taxon>Agaricomycetes</taxon>
        <taxon>Agaricomycetidae</taxon>
        <taxon>Agaricales</taxon>
        <taxon>Agaricineae</taxon>
        <taxon>Bolbitiaceae</taxon>
        <taxon>Cyclocybe</taxon>
    </lineage>
</organism>
<name>A0A8S0WLU2_CYCAE</name>
<gene>
    <name evidence="1" type="ORF">AAE3_LOCUS2570</name>
</gene>
<dbReference type="EMBL" id="CACVBS010000029">
    <property type="protein sequence ID" value="CAA7260562.1"/>
    <property type="molecule type" value="Genomic_DNA"/>
</dbReference>
<evidence type="ECO:0000313" key="1">
    <source>
        <dbReference type="EMBL" id="CAA7260562.1"/>
    </source>
</evidence>
<accession>A0A8S0WLU2</accession>